<comment type="caution">
    <text evidence="1">The sequence shown here is derived from an EMBL/GenBank/DDBJ whole genome shotgun (WGS) entry which is preliminary data.</text>
</comment>
<reference evidence="1 2" key="1">
    <citation type="submission" date="2024-06" db="EMBL/GenBank/DDBJ databases">
        <title>Genetic profile and toxigenic potential of Bacillus cereus isolates from a Norwegian ice cream production plant,.</title>
        <authorList>
            <person name="Lindback T."/>
            <person name="Llarena A.-K."/>
            <person name="O'Sullivan K."/>
            <person name="Monshaugen M."/>
            <person name="Holmemo C.W."/>
            <person name="Aspholm M."/>
        </authorList>
    </citation>
    <scope>NUCLEOTIDE SEQUENCE [LARGE SCALE GENOMIC DNA]</scope>
    <source>
        <strain evidence="1 2">NVH-YM330</strain>
    </source>
</reference>
<dbReference type="EMBL" id="JBFDTY010000024">
    <property type="protein sequence ID" value="MFA2795475.1"/>
    <property type="molecule type" value="Genomic_DNA"/>
</dbReference>
<name>A0ABV4S287_9BACI</name>
<dbReference type="RefSeq" id="WP_372466269.1">
    <property type="nucleotide sequence ID" value="NZ_JBFDTY010000024.1"/>
</dbReference>
<proteinExistence type="predicted"/>
<dbReference type="InterPro" id="IPR006944">
    <property type="entry name" value="Phage/GTA_portal"/>
</dbReference>
<gene>
    <name evidence="1" type="ORF">AB1I70_29900</name>
</gene>
<protein>
    <submittedName>
        <fullName evidence="1">Phage portal protein</fullName>
    </submittedName>
</protein>
<sequence>MGLFDRFKKEKRNYDPFLTSTFAVNYAGEIVNSNTSLQCPPFVSAVNLLSTSLAKLGRHVMKDGGRIEGHPVEKLLKNPNPFIDGYTFFQQADLQRLNEGNAYIHITRNNKGIASQLMLINPSFVSMRIDGNEIHYLVRMGDKQLTVEPKDMIHVKSPFMDMNALKGIGYHSVLKEQIGLWLTAQKHQSRYFAVGSDPTSLLTTDEKLSPDKRTEVREAWEKVNSNDNRMRVAVLDGGFKFTKLGSNFSDLEMNDMFSELTKQIASTFNISPVLIGHDGSKNTYSNIEQQNMNFLQQSLMPGITAWEHQLQKLFGENSSYYVQFNYESLLRADSSSRAERLTKLVSANIITTNEAREYEGLPPVEVS</sequence>
<dbReference type="Pfam" id="PF04860">
    <property type="entry name" value="Phage_portal"/>
    <property type="match status" value="1"/>
</dbReference>
<accession>A0ABV4S287</accession>
<evidence type="ECO:0000313" key="2">
    <source>
        <dbReference type="Proteomes" id="UP001571110"/>
    </source>
</evidence>
<dbReference type="NCBIfam" id="TIGR01537">
    <property type="entry name" value="portal_HK97"/>
    <property type="match status" value="1"/>
</dbReference>
<organism evidence="1 2">
    <name type="scientific">Bacillus mobilis</name>
    <dbReference type="NCBI Taxonomy" id="2026190"/>
    <lineage>
        <taxon>Bacteria</taxon>
        <taxon>Bacillati</taxon>
        <taxon>Bacillota</taxon>
        <taxon>Bacilli</taxon>
        <taxon>Bacillales</taxon>
        <taxon>Bacillaceae</taxon>
        <taxon>Bacillus</taxon>
        <taxon>Bacillus cereus group</taxon>
    </lineage>
</organism>
<dbReference type="InterPro" id="IPR006427">
    <property type="entry name" value="Portal_HK97"/>
</dbReference>
<keyword evidence="2" id="KW-1185">Reference proteome</keyword>
<dbReference type="Proteomes" id="UP001571110">
    <property type="component" value="Unassembled WGS sequence"/>
</dbReference>
<evidence type="ECO:0000313" key="1">
    <source>
        <dbReference type="EMBL" id="MFA2795475.1"/>
    </source>
</evidence>